<gene>
    <name evidence="2" type="primary">P0016F11.21</name>
</gene>
<dbReference type="EMBL" id="AP005303">
    <property type="protein sequence ID" value="BAD22035.1"/>
    <property type="molecule type" value="Genomic_DNA"/>
</dbReference>
<evidence type="ECO:0000313" key="3">
    <source>
        <dbReference type="Proteomes" id="UP000000763"/>
    </source>
</evidence>
<evidence type="ECO:0000313" key="2">
    <source>
        <dbReference type="EMBL" id="BAD22035.1"/>
    </source>
</evidence>
<feature type="compositionally biased region" description="Basic and acidic residues" evidence="1">
    <location>
        <begin position="32"/>
        <end position="42"/>
    </location>
</feature>
<sequence length="56" mass="6317">MSIAAPSSTTGLPGQAHQQGRKGARRRRRRSAREMRMRGRGKVREALWDRVSRGDA</sequence>
<protein>
    <submittedName>
        <fullName evidence="2">Uncharacterized protein</fullName>
    </submittedName>
</protein>
<feature type="compositionally biased region" description="Polar residues" evidence="1">
    <location>
        <begin position="1"/>
        <end position="18"/>
    </location>
</feature>
<reference evidence="3" key="1">
    <citation type="journal article" date="2005" name="Nature">
        <title>The map-based sequence of the rice genome.</title>
        <authorList>
            <consortium name="International rice genome sequencing project (IRGSP)"/>
            <person name="Matsumoto T."/>
            <person name="Wu J."/>
            <person name="Kanamori H."/>
            <person name="Katayose Y."/>
            <person name="Fujisawa M."/>
            <person name="Namiki N."/>
            <person name="Mizuno H."/>
            <person name="Yamamoto K."/>
            <person name="Antonio B.A."/>
            <person name="Baba T."/>
            <person name="Sakata K."/>
            <person name="Nagamura Y."/>
            <person name="Aoki H."/>
            <person name="Arikawa K."/>
            <person name="Arita K."/>
            <person name="Bito T."/>
            <person name="Chiden Y."/>
            <person name="Fujitsuka N."/>
            <person name="Fukunaka R."/>
            <person name="Hamada M."/>
            <person name="Harada C."/>
            <person name="Hayashi A."/>
            <person name="Hijishita S."/>
            <person name="Honda M."/>
            <person name="Hosokawa S."/>
            <person name="Ichikawa Y."/>
            <person name="Idonuma A."/>
            <person name="Iijima M."/>
            <person name="Ikeda M."/>
            <person name="Ikeno M."/>
            <person name="Ito K."/>
            <person name="Ito S."/>
            <person name="Ito T."/>
            <person name="Ito Y."/>
            <person name="Ito Y."/>
            <person name="Iwabuchi A."/>
            <person name="Kamiya K."/>
            <person name="Karasawa W."/>
            <person name="Kurita K."/>
            <person name="Katagiri S."/>
            <person name="Kikuta A."/>
            <person name="Kobayashi H."/>
            <person name="Kobayashi N."/>
            <person name="Machita K."/>
            <person name="Maehara T."/>
            <person name="Masukawa M."/>
            <person name="Mizubayashi T."/>
            <person name="Mukai Y."/>
            <person name="Nagasaki H."/>
            <person name="Nagata Y."/>
            <person name="Naito S."/>
            <person name="Nakashima M."/>
            <person name="Nakama Y."/>
            <person name="Nakamichi Y."/>
            <person name="Nakamura M."/>
            <person name="Meguro A."/>
            <person name="Negishi M."/>
            <person name="Ohta I."/>
            <person name="Ohta T."/>
            <person name="Okamoto M."/>
            <person name="Ono N."/>
            <person name="Saji S."/>
            <person name="Sakaguchi M."/>
            <person name="Sakai K."/>
            <person name="Shibata M."/>
            <person name="Shimokawa T."/>
            <person name="Song J."/>
            <person name="Takazaki Y."/>
            <person name="Terasawa K."/>
            <person name="Tsugane M."/>
            <person name="Tsuji K."/>
            <person name="Ueda S."/>
            <person name="Waki K."/>
            <person name="Yamagata H."/>
            <person name="Yamamoto M."/>
            <person name="Yamamoto S."/>
            <person name="Yamane H."/>
            <person name="Yoshiki S."/>
            <person name="Yoshihara R."/>
            <person name="Yukawa K."/>
            <person name="Zhong H."/>
            <person name="Yano M."/>
            <person name="Yuan Q."/>
            <person name="Ouyang S."/>
            <person name="Liu J."/>
            <person name="Jones K.M."/>
            <person name="Gansberger K."/>
            <person name="Moffat K."/>
            <person name="Hill J."/>
            <person name="Bera J."/>
            <person name="Fadrosh D."/>
            <person name="Jin S."/>
            <person name="Johri S."/>
            <person name="Kim M."/>
            <person name="Overton L."/>
            <person name="Reardon M."/>
            <person name="Tsitrin T."/>
            <person name="Vuong H."/>
            <person name="Weaver B."/>
            <person name="Ciecko A."/>
            <person name="Tallon L."/>
            <person name="Jackson J."/>
            <person name="Pai G."/>
            <person name="Aken S.V."/>
            <person name="Utterback T."/>
            <person name="Reidmuller S."/>
            <person name="Feldblyum T."/>
            <person name="Hsiao J."/>
            <person name="Zismann V."/>
            <person name="Iobst S."/>
            <person name="de Vazeille A.R."/>
            <person name="Buell C.R."/>
            <person name="Ying K."/>
            <person name="Li Y."/>
            <person name="Lu T."/>
            <person name="Huang Y."/>
            <person name="Zhao Q."/>
            <person name="Feng Q."/>
            <person name="Zhang L."/>
            <person name="Zhu J."/>
            <person name="Weng Q."/>
            <person name="Mu J."/>
            <person name="Lu Y."/>
            <person name="Fan D."/>
            <person name="Liu Y."/>
            <person name="Guan J."/>
            <person name="Zhang Y."/>
            <person name="Yu S."/>
            <person name="Liu X."/>
            <person name="Zhang Y."/>
            <person name="Hong G."/>
            <person name="Han B."/>
            <person name="Choisne N."/>
            <person name="Demange N."/>
            <person name="Orjeda G."/>
            <person name="Samain S."/>
            <person name="Cattolico L."/>
            <person name="Pelletier E."/>
            <person name="Couloux A."/>
            <person name="Segurens B."/>
            <person name="Wincker P."/>
            <person name="D'Hont A."/>
            <person name="Scarpelli C."/>
            <person name="Weissenbach J."/>
            <person name="Salanoubat M."/>
            <person name="Quetier F."/>
            <person name="Yu Y."/>
            <person name="Kim H.R."/>
            <person name="Rambo T."/>
            <person name="Currie J."/>
            <person name="Collura K."/>
            <person name="Luo M."/>
            <person name="Yang T."/>
            <person name="Ammiraju J.S.S."/>
            <person name="Engler F."/>
            <person name="Soderlund C."/>
            <person name="Wing R.A."/>
            <person name="Palmer L.E."/>
            <person name="de la Bastide M."/>
            <person name="Spiegel L."/>
            <person name="Nascimento L."/>
            <person name="Zutavern T."/>
            <person name="O'Shaughnessy A."/>
            <person name="Dike S."/>
            <person name="Dedhia N."/>
            <person name="Preston R."/>
            <person name="Balija V."/>
            <person name="McCombie W.R."/>
            <person name="Chow T."/>
            <person name="Chen H."/>
            <person name="Chung M."/>
            <person name="Chen C."/>
            <person name="Shaw J."/>
            <person name="Wu H."/>
            <person name="Hsiao K."/>
            <person name="Chao Y."/>
            <person name="Chu M."/>
            <person name="Cheng C."/>
            <person name="Hour A."/>
            <person name="Lee P."/>
            <person name="Lin S."/>
            <person name="Lin Y."/>
            <person name="Liou J."/>
            <person name="Liu S."/>
            <person name="Hsing Y."/>
            <person name="Raghuvanshi S."/>
            <person name="Mohanty A."/>
            <person name="Bharti A.K."/>
            <person name="Gaur A."/>
            <person name="Gupta V."/>
            <person name="Kumar D."/>
            <person name="Ravi V."/>
            <person name="Vij S."/>
            <person name="Kapur A."/>
            <person name="Khurana P."/>
            <person name="Khurana P."/>
            <person name="Khurana J.P."/>
            <person name="Tyagi A.K."/>
            <person name="Gaikwad K."/>
            <person name="Singh A."/>
            <person name="Dalal V."/>
            <person name="Srivastava S."/>
            <person name="Dixit A."/>
            <person name="Pal A.K."/>
            <person name="Ghazi I.A."/>
            <person name="Yadav M."/>
            <person name="Pandit A."/>
            <person name="Bhargava A."/>
            <person name="Sureshbabu K."/>
            <person name="Batra K."/>
            <person name="Sharma T.R."/>
            <person name="Mohapatra T."/>
            <person name="Singh N.K."/>
            <person name="Messing J."/>
            <person name="Nelson A.B."/>
            <person name="Fuks G."/>
            <person name="Kavchok S."/>
            <person name="Keizer G."/>
            <person name="Linton E."/>
            <person name="Llaca V."/>
            <person name="Song R."/>
            <person name="Tanyolac B."/>
            <person name="Young S."/>
            <person name="Ho-Il K."/>
            <person name="Hahn J.H."/>
            <person name="Sangsakoo G."/>
            <person name="Vanavichit A."/>
            <person name="de Mattos Luiz.A.T."/>
            <person name="Zimmer P.D."/>
            <person name="Malone G."/>
            <person name="Dellagostin O."/>
            <person name="de Oliveira A.C."/>
            <person name="Bevan M."/>
            <person name="Bancroft I."/>
            <person name="Minx P."/>
            <person name="Cordum H."/>
            <person name="Wilson R."/>
            <person name="Cheng Z."/>
            <person name="Jin W."/>
            <person name="Jiang J."/>
            <person name="Leong S.A."/>
            <person name="Iwama H."/>
            <person name="Gojobori T."/>
            <person name="Itoh T."/>
            <person name="Niimura Y."/>
            <person name="Fujii Y."/>
            <person name="Habara T."/>
            <person name="Sakai H."/>
            <person name="Sato Y."/>
            <person name="Wilson G."/>
            <person name="Kumar K."/>
            <person name="McCouch S."/>
            <person name="Juretic N."/>
            <person name="Hoen D."/>
            <person name="Wright S."/>
            <person name="Bruskiewich R."/>
            <person name="Bureau T."/>
            <person name="Miyao A."/>
            <person name="Hirochika H."/>
            <person name="Nishikawa T."/>
            <person name="Kadowaki K."/>
            <person name="Sugiura M."/>
            <person name="Burr B."/>
            <person name="Sasaki T."/>
        </authorList>
    </citation>
    <scope>NUCLEOTIDE SEQUENCE [LARGE SCALE GENOMIC DNA]</scope>
    <source>
        <strain evidence="3">cv. Nipponbare</strain>
    </source>
</reference>
<feature type="compositionally biased region" description="Basic residues" evidence="1">
    <location>
        <begin position="19"/>
        <end position="31"/>
    </location>
</feature>
<proteinExistence type="predicted"/>
<accession>Q6K5W3</accession>
<organism evidence="2 3">
    <name type="scientific">Oryza sativa subsp. japonica</name>
    <name type="common">Rice</name>
    <dbReference type="NCBI Taxonomy" id="39947"/>
    <lineage>
        <taxon>Eukaryota</taxon>
        <taxon>Viridiplantae</taxon>
        <taxon>Streptophyta</taxon>
        <taxon>Embryophyta</taxon>
        <taxon>Tracheophyta</taxon>
        <taxon>Spermatophyta</taxon>
        <taxon>Magnoliopsida</taxon>
        <taxon>Liliopsida</taxon>
        <taxon>Poales</taxon>
        <taxon>Poaceae</taxon>
        <taxon>BOP clade</taxon>
        <taxon>Oryzoideae</taxon>
        <taxon>Oryzeae</taxon>
        <taxon>Oryzinae</taxon>
        <taxon>Oryza</taxon>
        <taxon>Oryza sativa</taxon>
    </lineage>
</organism>
<evidence type="ECO:0000256" key="1">
    <source>
        <dbReference type="SAM" id="MobiDB-lite"/>
    </source>
</evidence>
<name>Q6K5W3_ORYSJ</name>
<dbReference type="AlphaFoldDB" id="Q6K5W3"/>
<feature type="region of interest" description="Disordered" evidence="1">
    <location>
        <begin position="1"/>
        <end position="42"/>
    </location>
</feature>
<dbReference type="Proteomes" id="UP000000763">
    <property type="component" value="Chromosome 2"/>
</dbReference>
<reference evidence="3" key="2">
    <citation type="journal article" date="2008" name="Nucleic Acids Res.">
        <title>The rice annotation project database (RAP-DB): 2008 update.</title>
        <authorList>
            <consortium name="The rice annotation project (RAP)"/>
        </authorList>
    </citation>
    <scope>GENOME REANNOTATION</scope>
    <source>
        <strain evidence="3">cv. Nipponbare</strain>
    </source>
</reference>